<dbReference type="VEuPathDB" id="FungiDB:Z519_04959"/>
<dbReference type="GeneID" id="27697887"/>
<dbReference type="RefSeq" id="XP_016621648.1">
    <property type="nucleotide sequence ID" value="XM_016762701.1"/>
</dbReference>
<dbReference type="EMBL" id="KN846985">
    <property type="protein sequence ID" value="KIW94979.1"/>
    <property type="molecule type" value="Genomic_DNA"/>
</dbReference>
<dbReference type="AlphaFoldDB" id="A0A0D2IDY4"/>
<feature type="region of interest" description="Disordered" evidence="2">
    <location>
        <begin position="216"/>
        <end position="242"/>
    </location>
</feature>
<proteinExistence type="predicted"/>
<dbReference type="OrthoDB" id="5393115at2759"/>
<gene>
    <name evidence="3" type="ORF">Z519_04959</name>
</gene>
<organism evidence="3 4">
    <name type="scientific">Cladophialophora bantiana (strain ATCC 10958 / CBS 173.52 / CDC B-1940 / NIH 8579)</name>
    <name type="common">Xylohypha bantiana</name>
    <dbReference type="NCBI Taxonomy" id="1442370"/>
    <lineage>
        <taxon>Eukaryota</taxon>
        <taxon>Fungi</taxon>
        <taxon>Dikarya</taxon>
        <taxon>Ascomycota</taxon>
        <taxon>Pezizomycotina</taxon>
        <taxon>Eurotiomycetes</taxon>
        <taxon>Chaetothyriomycetidae</taxon>
        <taxon>Chaetothyriales</taxon>
        <taxon>Herpotrichiellaceae</taxon>
        <taxon>Cladophialophora</taxon>
    </lineage>
</organism>
<evidence type="ECO:0000313" key="4">
    <source>
        <dbReference type="Proteomes" id="UP000053789"/>
    </source>
</evidence>
<sequence>MFRFASAIPTLRGTNAPAGNRGSPSGESEDQVPSLNTFSPSRSNHDTTPIQNIPPWVRELNSARAARHSRASSIVSTQSKFTTTTLQEDARSIDINVGGQYFRISRDGSRITADAPPPYTAPDETIRFRGARTSDVVSLDSRIEADAQDVEDDSQEDGAVTPRSTITAIDHDPGVRANILDPTEFVMPSPVGYDQHHHRSSSASLVSGEGGVGFAGELGRSLSHEEGGENLPGPSPDDREGGVVSEDLILARANQMPESPLLRRTYRVRLPRLITSSEISRGDRRRQYWQQQSNTSPGHPLQIRSAGAILGEVPNNREPRSPDYIGRNACGRFPFPIKAATTQNASALGSSESSARGGKPLELSETLEESDTPLPMDNENDISLHYARMMRKLDSSHRKALLFKDRQVAELREKLNEKDIVLRQQLRAKDFIIDDLKKRLSNLEENVEVMLEKARHQVEDLWESRWKDRDFHLRERMRRIEEEAQKTIERARICQGQSEQGARRMDDLRRLATASNEVGEMIYE</sequence>
<feature type="compositionally biased region" description="Polar residues" evidence="2">
    <location>
        <begin position="288"/>
        <end position="297"/>
    </location>
</feature>
<evidence type="ECO:0000256" key="2">
    <source>
        <dbReference type="SAM" id="MobiDB-lite"/>
    </source>
</evidence>
<feature type="coiled-coil region" evidence="1">
    <location>
        <begin position="426"/>
        <end position="460"/>
    </location>
</feature>
<feature type="compositionally biased region" description="Polar residues" evidence="2">
    <location>
        <begin position="22"/>
        <end position="51"/>
    </location>
</feature>
<keyword evidence="1" id="KW-0175">Coiled coil</keyword>
<dbReference type="Proteomes" id="UP000053789">
    <property type="component" value="Unassembled WGS sequence"/>
</dbReference>
<protein>
    <submittedName>
        <fullName evidence="3">Uncharacterized protein</fullName>
    </submittedName>
</protein>
<keyword evidence="4" id="KW-1185">Reference proteome</keyword>
<evidence type="ECO:0000313" key="3">
    <source>
        <dbReference type="EMBL" id="KIW94979.1"/>
    </source>
</evidence>
<dbReference type="HOGENOM" id="CLU_041439_0_0_1"/>
<evidence type="ECO:0000256" key="1">
    <source>
        <dbReference type="SAM" id="Coils"/>
    </source>
</evidence>
<accession>A0A0D2IDY4</accession>
<feature type="region of interest" description="Disordered" evidence="2">
    <location>
        <begin position="1"/>
        <end position="55"/>
    </location>
</feature>
<name>A0A0D2IDY4_CLAB1</name>
<feature type="region of interest" description="Disordered" evidence="2">
    <location>
        <begin position="281"/>
        <end position="301"/>
    </location>
</feature>
<reference evidence="3" key="1">
    <citation type="submission" date="2015-01" db="EMBL/GenBank/DDBJ databases">
        <title>The Genome Sequence of Cladophialophora bantiana CBS 173.52.</title>
        <authorList>
            <consortium name="The Broad Institute Genomics Platform"/>
            <person name="Cuomo C."/>
            <person name="de Hoog S."/>
            <person name="Gorbushina A."/>
            <person name="Stielow B."/>
            <person name="Teixiera M."/>
            <person name="Abouelleil A."/>
            <person name="Chapman S.B."/>
            <person name="Priest M."/>
            <person name="Young S.K."/>
            <person name="Wortman J."/>
            <person name="Nusbaum C."/>
            <person name="Birren B."/>
        </authorList>
    </citation>
    <scope>NUCLEOTIDE SEQUENCE [LARGE SCALE GENOMIC DNA]</scope>
    <source>
        <strain evidence="3">CBS 173.52</strain>
    </source>
</reference>